<proteinExistence type="predicted"/>
<keyword evidence="1" id="KW-0732">Signal</keyword>
<evidence type="ECO:0000313" key="4">
    <source>
        <dbReference type="Proteomes" id="UP000636453"/>
    </source>
</evidence>
<organism evidence="3 4">
    <name type="scientific">Vulcaniibacterium thermophilum</name>
    <dbReference type="NCBI Taxonomy" id="1169913"/>
    <lineage>
        <taxon>Bacteria</taxon>
        <taxon>Pseudomonadati</taxon>
        <taxon>Pseudomonadota</taxon>
        <taxon>Gammaproteobacteria</taxon>
        <taxon>Lysobacterales</taxon>
        <taxon>Lysobacteraceae</taxon>
        <taxon>Vulcaniibacterium</taxon>
    </lineage>
</organism>
<gene>
    <name evidence="3" type="ORF">GCM10007167_00310</name>
</gene>
<dbReference type="InterPro" id="IPR018637">
    <property type="entry name" value="DUF2059"/>
</dbReference>
<protein>
    <recommendedName>
        <fullName evidence="2">DUF2059 domain-containing protein</fullName>
    </recommendedName>
</protein>
<reference evidence="3" key="1">
    <citation type="journal article" date="2014" name="Int. J. Syst. Evol. Microbiol.">
        <title>Complete genome sequence of Corynebacterium casei LMG S-19264T (=DSM 44701T), isolated from a smear-ripened cheese.</title>
        <authorList>
            <consortium name="US DOE Joint Genome Institute (JGI-PGF)"/>
            <person name="Walter F."/>
            <person name="Albersmeier A."/>
            <person name="Kalinowski J."/>
            <person name="Ruckert C."/>
        </authorList>
    </citation>
    <scope>NUCLEOTIDE SEQUENCE</scope>
    <source>
        <strain evidence="3">KCTC 32020</strain>
    </source>
</reference>
<dbReference type="AlphaFoldDB" id="A0A919D8H6"/>
<dbReference type="Pfam" id="PF09832">
    <property type="entry name" value="DUF2059"/>
    <property type="match status" value="1"/>
</dbReference>
<feature type="signal peptide" evidence="1">
    <location>
        <begin position="1"/>
        <end position="21"/>
    </location>
</feature>
<comment type="caution">
    <text evidence="3">The sequence shown here is derived from an EMBL/GenBank/DDBJ whole genome shotgun (WGS) entry which is preliminary data.</text>
</comment>
<accession>A0A919D8H6</accession>
<keyword evidence="4" id="KW-1185">Reference proteome</keyword>
<dbReference type="EMBL" id="BNCF01000001">
    <property type="protein sequence ID" value="GHE24725.1"/>
    <property type="molecule type" value="Genomic_DNA"/>
</dbReference>
<name>A0A919D8H6_9GAMM</name>
<feature type="domain" description="DUF2059" evidence="2">
    <location>
        <begin position="97"/>
        <end position="152"/>
    </location>
</feature>
<feature type="chain" id="PRO_5037530544" description="DUF2059 domain-containing protein" evidence="1">
    <location>
        <begin position="22"/>
        <end position="178"/>
    </location>
</feature>
<evidence type="ECO:0000259" key="2">
    <source>
        <dbReference type="Pfam" id="PF09832"/>
    </source>
</evidence>
<evidence type="ECO:0000313" key="3">
    <source>
        <dbReference type="EMBL" id="GHE24725.1"/>
    </source>
</evidence>
<dbReference type="RefSeq" id="WP_186760815.1">
    <property type="nucleotide sequence ID" value="NZ_BNCF01000001.1"/>
</dbReference>
<evidence type="ECO:0000256" key="1">
    <source>
        <dbReference type="SAM" id="SignalP"/>
    </source>
</evidence>
<reference evidence="3" key="2">
    <citation type="submission" date="2020-09" db="EMBL/GenBank/DDBJ databases">
        <authorList>
            <person name="Sun Q."/>
            <person name="Kim S."/>
        </authorList>
    </citation>
    <scope>NUCLEOTIDE SEQUENCE</scope>
    <source>
        <strain evidence="3">KCTC 32020</strain>
    </source>
</reference>
<dbReference type="Proteomes" id="UP000636453">
    <property type="component" value="Unassembled WGS sequence"/>
</dbReference>
<sequence length="178" mass="20031">MIRGWKWAAAALLLTAPAVQAAPADAAYEAALDRYYELTIGHELATLNIDKVVESFRQGATGKLQEQDCAKLTRTMDEFADKEFRTAAQKYFTSPALREEIEGALRKHLTLEDLNAYLAFADTPAGRRYIEHNRLASGEAERAVEASAEKLFERPEFQEMLSQLFAKVMPVMLECQKK</sequence>